<proteinExistence type="predicted"/>
<keyword evidence="1" id="KW-0472">Membrane</keyword>
<dbReference type="Gene3D" id="2.60.40.1630">
    <property type="entry name" value="bacillus anthracis domain"/>
    <property type="match status" value="1"/>
</dbReference>
<keyword evidence="1" id="KW-1133">Transmembrane helix</keyword>
<feature type="transmembrane region" description="Helical" evidence="1">
    <location>
        <begin position="47"/>
        <end position="70"/>
    </location>
</feature>
<keyword evidence="5" id="KW-1185">Reference proteome</keyword>
<keyword evidence="1" id="KW-0812">Transmembrane</keyword>
<evidence type="ECO:0000256" key="1">
    <source>
        <dbReference type="SAM" id="Phobius"/>
    </source>
</evidence>
<evidence type="ECO:0000313" key="4">
    <source>
        <dbReference type="EMBL" id="TCN24214.1"/>
    </source>
</evidence>
<dbReference type="Proteomes" id="UP000295689">
    <property type="component" value="Unassembled WGS sequence"/>
</dbReference>
<dbReference type="EMBL" id="SLVV01000008">
    <property type="protein sequence ID" value="TCN24214.1"/>
    <property type="molecule type" value="Genomic_DNA"/>
</dbReference>
<organism evidence="4 5">
    <name type="scientific">Mesobacillus foraminis</name>
    <dbReference type="NCBI Taxonomy" id="279826"/>
    <lineage>
        <taxon>Bacteria</taxon>
        <taxon>Bacillati</taxon>
        <taxon>Bacillota</taxon>
        <taxon>Bacilli</taxon>
        <taxon>Bacillales</taxon>
        <taxon>Bacillaceae</taxon>
        <taxon>Mesobacillus</taxon>
    </lineage>
</organism>
<protein>
    <submittedName>
        <fullName evidence="4">Uncharacterized protein DUF4179</fullName>
    </submittedName>
</protein>
<sequence length="340" mass="38112">MNQNFNDWLHLDIDQIEPKPLSAEQKAKLKEHVLTQKKAKKRYSVRFLAAAALLGASIATASFMTMPAIANQIPFIQRILTYFEKDTLPNTYEDLATVVNQVQSSNGLDIMIENAVYDGTNILLTYAIQTEYDLGDNPRPEGFLQVEPTSGSGGTGSLEKINDTTYVGVEKVTPHFNGESPEEIQVRWQPLLFKNNQTNEQFKGNWEFEFTLSQLPTNARLLNQTVKQDGITLVTKSLQQSEMTAVLQYEFFVEESILQDWPFVSIEMTQATDNLGNVYLLNGNGGISKDNGASNQWRTTIYSLNPDASSITLTPEVYYSKGSGEVLEVKKMKSITIDLK</sequence>
<feature type="domain" description="DUF4179" evidence="2">
    <location>
        <begin position="40"/>
        <end position="129"/>
    </location>
</feature>
<dbReference type="RefSeq" id="WP_132008435.1">
    <property type="nucleotide sequence ID" value="NZ_JABUHM010000007.1"/>
</dbReference>
<dbReference type="Pfam" id="PF13786">
    <property type="entry name" value="DUF4179"/>
    <property type="match status" value="1"/>
</dbReference>
<evidence type="ECO:0000259" key="3">
    <source>
        <dbReference type="Pfam" id="PF18705"/>
    </source>
</evidence>
<evidence type="ECO:0000313" key="5">
    <source>
        <dbReference type="Proteomes" id="UP000295689"/>
    </source>
</evidence>
<comment type="caution">
    <text evidence="4">The sequence shown here is derived from an EMBL/GenBank/DDBJ whole genome shotgun (WGS) entry which is preliminary data.</text>
</comment>
<dbReference type="AlphaFoldDB" id="A0A4R2BEG6"/>
<gene>
    <name evidence="4" type="ORF">EV146_108330</name>
</gene>
<dbReference type="Pfam" id="PF18705">
    <property type="entry name" value="DUF5643"/>
    <property type="match status" value="1"/>
</dbReference>
<dbReference type="InterPro" id="IPR025436">
    <property type="entry name" value="DUF4179"/>
</dbReference>
<name>A0A4R2BEG6_9BACI</name>
<dbReference type="InterPro" id="IPR040680">
    <property type="entry name" value="DUF5643"/>
</dbReference>
<reference evidence="4 5" key="1">
    <citation type="journal article" date="2015" name="Stand. Genomic Sci.">
        <title>Genomic Encyclopedia of Bacterial and Archaeal Type Strains, Phase III: the genomes of soil and plant-associated and newly described type strains.</title>
        <authorList>
            <person name="Whitman W.B."/>
            <person name="Woyke T."/>
            <person name="Klenk H.P."/>
            <person name="Zhou Y."/>
            <person name="Lilburn T.G."/>
            <person name="Beck B.J."/>
            <person name="De Vos P."/>
            <person name="Vandamme P."/>
            <person name="Eisen J.A."/>
            <person name="Garrity G."/>
            <person name="Hugenholtz P."/>
            <person name="Kyrpides N.C."/>
        </authorList>
    </citation>
    <scope>NUCLEOTIDE SEQUENCE [LARGE SCALE GENOMIC DNA]</scope>
    <source>
        <strain evidence="4 5">CV53</strain>
    </source>
</reference>
<evidence type="ECO:0000259" key="2">
    <source>
        <dbReference type="Pfam" id="PF13786"/>
    </source>
</evidence>
<feature type="domain" description="DUF5643" evidence="3">
    <location>
        <begin position="222"/>
        <end position="330"/>
    </location>
</feature>
<dbReference type="Gene3D" id="2.60.40.1640">
    <property type="entry name" value="Conserved domain protein"/>
    <property type="match status" value="1"/>
</dbReference>
<accession>A0A4R2BEG6</accession>